<gene>
    <name evidence="1" type="ORF">BBB56_21880</name>
</gene>
<dbReference type="EMBL" id="RMVG01000027">
    <property type="protein sequence ID" value="RPD94037.1"/>
    <property type="molecule type" value="Genomic_DNA"/>
</dbReference>
<evidence type="ECO:0000313" key="1">
    <source>
        <dbReference type="EMBL" id="RPD94037.1"/>
    </source>
</evidence>
<proteinExistence type="predicted"/>
<organism evidence="1 2">
    <name type="scientific">Candidatus Pantoea deserta</name>
    <dbReference type="NCBI Taxonomy" id="1869313"/>
    <lineage>
        <taxon>Bacteria</taxon>
        <taxon>Pseudomonadati</taxon>
        <taxon>Pseudomonadota</taxon>
        <taxon>Gammaproteobacteria</taxon>
        <taxon>Enterobacterales</taxon>
        <taxon>Erwiniaceae</taxon>
        <taxon>Pantoea</taxon>
    </lineage>
</organism>
<sequence length="16" mass="1882">MLLLMGAVTSHLRRRK</sequence>
<name>A0A3N4NI28_9GAMM</name>
<dbReference type="Proteomes" id="UP000281332">
    <property type="component" value="Unassembled WGS sequence"/>
</dbReference>
<dbReference type="AlphaFoldDB" id="A0A3N4NI28"/>
<accession>A0A3N4NI28</accession>
<keyword evidence="2" id="KW-1185">Reference proteome</keyword>
<reference evidence="1 2" key="1">
    <citation type="submission" date="2018-11" db="EMBL/GenBank/DDBJ databases">
        <title>Whole genome sequencing of Pantoea sp. RIT388.</title>
        <authorList>
            <person name="Gan H.M."/>
            <person name="Hudson A.O."/>
        </authorList>
    </citation>
    <scope>NUCLEOTIDE SEQUENCE [LARGE SCALE GENOMIC DNA]</scope>
    <source>
        <strain evidence="1 2">RIT388</strain>
    </source>
</reference>
<evidence type="ECO:0000313" key="2">
    <source>
        <dbReference type="Proteomes" id="UP000281332"/>
    </source>
</evidence>
<protein>
    <submittedName>
        <fullName evidence="1">Uncharacterized protein</fullName>
    </submittedName>
</protein>
<comment type="caution">
    <text evidence="1">The sequence shown here is derived from an EMBL/GenBank/DDBJ whole genome shotgun (WGS) entry which is preliminary data.</text>
</comment>